<protein>
    <recommendedName>
        <fullName evidence="5">PDZ domain-containing protein</fullName>
    </recommendedName>
</protein>
<organism evidence="6">
    <name type="scientific">marine metagenome</name>
    <dbReference type="NCBI Taxonomy" id="408172"/>
    <lineage>
        <taxon>unclassified sequences</taxon>
        <taxon>metagenomes</taxon>
        <taxon>ecological metagenomes</taxon>
    </lineage>
</organism>
<feature type="domain" description="PDZ" evidence="5">
    <location>
        <begin position="134"/>
        <end position="192"/>
    </location>
</feature>
<dbReference type="PROSITE" id="PS50106">
    <property type="entry name" value="PDZ"/>
    <property type="match status" value="1"/>
</dbReference>
<dbReference type="GO" id="GO:0030288">
    <property type="term" value="C:outer membrane-bounded periplasmic space"/>
    <property type="evidence" value="ECO:0007669"/>
    <property type="project" value="TreeGrafter"/>
</dbReference>
<gene>
    <name evidence="6" type="ORF">METZ01_LOCUS8978</name>
</gene>
<dbReference type="InterPro" id="IPR005151">
    <property type="entry name" value="Tail-specific_protease"/>
</dbReference>
<name>A0A381NPS0_9ZZZZ</name>
<dbReference type="CDD" id="cd06782">
    <property type="entry name" value="cpPDZ_CPP-like"/>
    <property type="match status" value="1"/>
</dbReference>
<dbReference type="InterPro" id="IPR001478">
    <property type="entry name" value="PDZ"/>
</dbReference>
<dbReference type="SMART" id="SM00228">
    <property type="entry name" value="PDZ"/>
    <property type="match status" value="1"/>
</dbReference>
<dbReference type="Gene3D" id="2.30.42.10">
    <property type="match status" value="1"/>
</dbReference>
<sequence length="431" mass="46269">MKKLRTHSTARFFIAFIILMFALCLTALSCSNSDTSAPDLTNGKPLILSDGTQATPTAQPIADEPVAVPDGLQIIWEAYSILSREYVIPEKIDPDLLAEAAVIGMLEALDDRYTSYISPSTFKIDQQGFQGNFGGIGAQVEASPDRRGVIITRPLPNTPAEKAGIRAGDRILAVDGVDALDWSVLEAVNKIRGEKGTPVTLTVEHVGSLDPVDITIIRDTIDDPSVMVIEVPDTDYGRIRISQFTAQTSRELRKGIQQLVDNGTEGIILDLRGNPGGLLSATVDVASEFLTDGLVTYEVDSRGKKDEWKVKKGGQFPEIPMVTLVDNFSASGSEVLSGALQDQGRSVVIGTNTFGKGSVNLLRGLSNGGGVYLTIGRWFTPNGRLIEDVGIEPDVVVEYDAEALGANPQTNEGGDPQVEAAIKQLDFQVLK</sequence>
<dbReference type="InterPro" id="IPR055210">
    <property type="entry name" value="CtpA/B_N"/>
</dbReference>
<dbReference type="Pfam" id="PF22694">
    <property type="entry name" value="CtpB_N-like"/>
    <property type="match status" value="1"/>
</dbReference>
<dbReference type="GO" id="GO:0004175">
    <property type="term" value="F:endopeptidase activity"/>
    <property type="evidence" value="ECO:0007669"/>
    <property type="project" value="TreeGrafter"/>
</dbReference>
<dbReference type="GO" id="GO:0007165">
    <property type="term" value="P:signal transduction"/>
    <property type="evidence" value="ECO:0007669"/>
    <property type="project" value="TreeGrafter"/>
</dbReference>
<evidence type="ECO:0000256" key="4">
    <source>
        <dbReference type="ARBA" id="ARBA00022825"/>
    </source>
</evidence>
<reference evidence="6" key="1">
    <citation type="submission" date="2018-05" db="EMBL/GenBank/DDBJ databases">
        <authorList>
            <person name="Lanie J.A."/>
            <person name="Ng W.-L."/>
            <person name="Kazmierczak K.M."/>
            <person name="Andrzejewski T.M."/>
            <person name="Davidsen T.M."/>
            <person name="Wayne K.J."/>
            <person name="Tettelin H."/>
            <person name="Glass J.I."/>
            <person name="Rusch D."/>
            <person name="Podicherti R."/>
            <person name="Tsui H.-C.T."/>
            <person name="Winkler M.E."/>
        </authorList>
    </citation>
    <scope>NUCLEOTIDE SEQUENCE</scope>
</reference>
<proteinExistence type="inferred from homology"/>
<dbReference type="EMBL" id="UINC01000481">
    <property type="protein sequence ID" value="SUZ56124.1"/>
    <property type="molecule type" value="Genomic_DNA"/>
</dbReference>
<evidence type="ECO:0000259" key="5">
    <source>
        <dbReference type="PROSITE" id="PS50106"/>
    </source>
</evidence>
<dbReference type="SUPFAM" id="SSF50156">
    <property type="entry name" value="PDZ domain-like"/>
    <property type="match status" value="1"/>
</dbReference>
<keyword evidence="3" id="KW-0378">Hydrolase</keyword>
<evidence type="ECO:0000256" key="1">
    <source>
        <dbReference type="ARBA" id="ARBA00009179"/>
    </source>
</evidence>
<dbReference type="PANTHER" id="PTHR32060:SF30">
    <property type="entry name" value="CARBOXY-TERMINAL PROCESSING PROTEASE CTPA"/>
    <property type="match status" value="1"/>
</dbReference>
<dbReference type="InterPro" id="IPR036034">
    <property type="entry name" value="PDZ_sf"/>
</dbReference>
<dbReference type="Gene3D" id="3.30.750.44">
    <property type="match status" value="1"/>
</dbReference>
<keyword evidence="4" id="KW-0720">Serine protease</keyword>
<dbReference type="Gene3D" id="3.90.226.10">
    <property type="entry name" value="2-enoyl-CoA Hydratase, Chain A, domain 1"/>
    <property type="match status" value="1"/>
</dbReference>
<evidence type="ECO:0000313" key="6">
    <source>
        <dbReference type="EMBL" id="SUZ56124.1"/>
    </source>
</evidence>
<dbReference type="Pfam" id="PF00595">
    <property type="entry name" value="PDZ"/>
    <property type="match status" value="1"/>
</dbReference>
<keyword evidence="2" id="KW-0645">Protease</keyword>
<dbReference type="Pfam" id="PF03572">
    <property type="entry name" value="Peptidase_S41"/>
    <property type="match status" value="1"/>
</dbReference>
<dbReference type="AlphaFoldDB" id="A0A381NPS0"/>
<dbReference type="GO" id="GO:0008236">
    <property type="term" value="F:serine-type peptidase activity"/>
    <property type="evidence" value="ECO:0007669"/>
    <property type="project" value="UniProtKB-KW"/>
</dbReference>
<dbReference type="FunFam" id="2.30.42.10:FF:000063">
    <property type="entry name" value="Peptidase, S41 family"/>
    <property type="match status" value="1"/>
</dbReference>
<evidence type="ECO:0000256" key="2">
    <source>
        <dbReference type="ARBA" id="ARBA00022670"/>
    </source>
</evidence>
<comment type="similarity">
    <text evidence="1">Belongs to the peptidase S41A family.</text>
</comment>
<dbReference type="GO" id="GO:0006508">
    <property type="term" value="P:proteolysis"/>
    <property type="evidence" value="ECO:0007669"/>
    <property type="project" value="UniProtKB-KW"/>
</dbReference>
<dbReference type="PROSITE" id="PS51257">
    <property type="entry name" value="PROKAR_LIPOPROTEIN"/>
    <property type="match status" value="1"/>
</dbReference>
<accession>A0A381NPS0</accession>
<dbReference type="PANTHER" id="PTHR32060">
    <property type="entry name" value="TAIL-SPECIFIC PROTEASE"/>
    <property type="match status" value="1"/>
</dbReference>
<dbReference type="SUPFAM" id="SSF52096">
    <property type="entry name" value="ClpP/crotonase"/>
    <property type="match status" value="1"/>
</dbReference>
<evidence type="ECO:0000256" key="3">
    <source>
        <dbReference type="ARBA" id="ARBA00022801"/>
    </source>
</evidence>
<dbReference type="SMART" id="SM00245">
    <property type="entry name" value="TSPc"/>
    <property type="match status" value="1"/>
</dbReference>
<dbReference type="InterPro" id="IPR029045">
    <property type="entry name" value="ClpP/crotonase-like_dom_sf"/>
</dbReference>
<dbReference type="InterPro" id="IPR004447">
    <property type="entry name" value="Peptidase_S41A"/>
</dbReference>
<dbReference type="NCBIfam" id="TIGR00225">
    <property type="entry name" value="prc"/>
    <property type="match status" value="1"/>
</dbReference>
<dbReference type="CDD" id="cd07560">
    <property type="entry name" value="Peptidase_S41_CPP"/>
    <property type="match status" value="1"/>
</dbReference>